<feature type="compositionally biased region" description="Polar residues" evidence="1">
    <location>
        <begin position="1"/>
        <end position="22"/>
    </location>
</feature>
<organism evidence="3 4">
    <name type="scientific">Cladonia borealis</name>
    <dbReference type="NCBI Taxonomy" id="184061"/>
    <lineage>
        <taxon>Eukaryota</taxon>
        <taxon>Fungi</taxon>
        <taxon>Dikarya</taxon>
        <taxon>Ascomycota</taxon>
        <taxon>Pezizomycotina</taxon>
        <taxon>Lecanoromycetes</taxon>
        <taxon>OSLEUM clade</taxon>
        <taxon>Lecanoromycetidae</taxon>
        <taxon>Lecanorales</taxon>
        <taxon>Lecanorineae</taxon>
        <taxon>Cladoniaceae</taxon>
        <taxon>Cladonia</taxon>
    </lineage>
</organism>
<accession>A0AA39QR28</accession>
<dbReference type="Pfam" id="PF01926">
    <property type="entry name" value="MMR_HSR1"/>
    <property type="match status" value="1"/>
</dbReference>
<dbReference type="InterPro" id="IPR006073">
    <property type="entry name" value="GTP-bd"/>
</dbReference>
<dbReference type="PANTHER" id="PTHR10903">
    <property type="entry name" value="GTPASE, IMAP FAMILY MEMBER-RELATED"/>
    <property type="match status" value="1"/>
</dbReference>
<protein>
    <recommendedName>
        <fullName evidence="2">G domain-containing protein</fullName>
    </recommendedName>
</protein>
<evidence type="ECO:0000313" key="3">
    <source>
        <dbReference type="EMBL" id="KAK0507617.1"/>
    </source>
</evidence>
<dbReference type="Proteomes" id="UP001166286">
    <property type="component" value="Unassembled WGS sequence"/>
</dbReference>
<dbReference type="InterPro" id="IPR027417">
    <property type="entry name" value="P-loop_NTPase"/>
</dbReference>
<reference evidence="3" key="1">
    <citation type="submission" date="2023-03" db="EMBL/GenBank/DDBJ databases">
        <title>Complete genome of Cladonia borealis.</title>
        <authorList>
            <person name="Park H."/>
        </authorList>
    </citation>
    <scope>NUCLEOTIDE SEQUENCE</scope>
    <source>
        <strain evidence="3">ANT050790</strain>
    </source>
</reference>
<feature type="region of interest" description="Disordered" evidence="1">
    <location>
        <begin position="347"/>
        <end position="370"/>
    </location>
</feature>
<name>A0AA39QR28_9LECA</name>
<feature type="region of interest" description="Disordered" evidence="1">
    <location>
        <begin position="284"/>
        <end position="310"/>
    </location>
</feature>
<dbReference type="EMBL" id="JAFEKC020000023">
    <property type="protein sequence ID" value="KAK0507617.1"/>
    <property type="molecule type" value="Genomic_DNA"/>
</dbReference>
<gene>
    <name evidence="3" type="ORF">JMJ35_010140</name>
</gene>
<evidence type="ECO:0000256" key="1">
    <source>
        <dbReference type="SAM" id="MobiDB-lite"/>
    </source>
</evidence>
<dbReference type="PANTHER" id="PTHR10903:SF184">
    <property type="entry name" value="GTP-BINDING PROTEIN A"/>
    <property type="match status" value="1"/>
</dbReference>
<dbReference type="InterPro" id="IPR045058">
    <property type="entry name" value="GIMA/IAN/Toc"/>
</dbReference>
<dbReference type="SUPFAM" id="SSF52540">
    <property type="entry name" value="P-loop containing nucleoside triphosphate hydrolases"/>
    <property type="match status" value="1"/>
</dbReference>
<evidence type="ECO:0000313" key="4">
    <source>
        <dbReference type="Proteomes" id="UP001166286"/>
    </source>
</evidence>
<dbReference type="Gene3D" id="3.40.50.300">
    <property type="entry name" value="P-loop containing nucleotide triphosphate hydrolases"/>
    <property type="match status" value="1"/>
</dbReference>
<feature type="domain" description="G" evidence="2">
    <location>
        <begin position="67"/>
        <end position="126"/>
    </location>
</feature>
<comment type="caution">
    <text evidence="3">The sequence shown here is derived from an EMBL/GenBank/DDBJ whole genome shotgun (WGS) entry which is preliminary data.</text>
</comment>
<sequence length="401" mass="45219">MAGYPSNNPFGTSRLAESSTGRTRGPSPLIQPLPTDNGPPPQYVEYTGSTRTSDQPLPERPQEVQAIAVMGPTGSGKSTLISKLGGSAVNIGHDLRSCTQDIVEVRCKIGDRYVMLVDTPGFNDTVRSDTEILGLLVDWMKDSYGERQFSGLIYLHDISGARMTGSILKNIRMFRKLCGEENLRNVILATTKWAITPMNDAIVRERDLCSDQGFWGLMVHAGSRVRRFDNTEASARSLVEELLQTGSKGFTPKIQREVVVEGKKLSQTDAGAFIEEALAKQAKEHKEEMKSLKEEQERARKKQDQAMQDALRKERKRLEKVIEEKEKERRTLHLDELGAMKKRIEELEQTTKQQSVKKKNTEAPSMPEKDLQIWEMDMLSLPNETFERTLRKGQSNYADCK</sequence>
<evidence type="ECO:0000259" key="2">
    <source>
        <dbReference type="Pfam" id="PF01926"/>
    </source>
</evidence>
<dbReference type="AlphaFoldDB" id="A0AA39QR28"/>
<proteinExistence type="predicted"/>
<dbReference type="GO" id="GO:0005525">
    <property type="term" value="F:GTP binding"/>
    <property type="evidence" value="ECO:0007669"/>
    <property type="project" value="InterPro"/>
</dbReference>
<keyword evidence="4" id="KW-1185">Reference proteome</keyword>
<feature type="region of interest" description="Disordered" evidence="1">
    <location>
        <begin position="1"/>
        <end position="59"/>
    </location>
</feature>